<dbReference type="PANTHER" id="PTHR11748:SF103">
    <property type="entry name" value="GLYCOLATE OXIDASE SUBUNIT GLCE"/>
    <property type="match status" value="1"/>
</dbReference>
<dbReference type="Gene3D" id="1.10.45.10">
    <property type="entry name" value="Vanillyl-alcohol Oxidase, Chain A, domain 4"/>
    <property type="match status" value="1"/>
</dbReference>
<gene>
    <name evidence="6" type="ORF">M2350_001294</name>
</gene>
<evidence type="ECO:0000256" key="4">
    <source>
        <dbReference type="ARBA" id="ARBA00023002"/>
    </source>
</evidence>
<dbReference type="SUPFAM" id="SSF55103">
    <property type="entry name" value="FAD-linked oxidases, C-terminal domain"/>
    <property type="match status" value="1"/>
</dbReference>
<proteinExistence type="predicted"/>
<dbReference type="InterPro" id="IPR016164">
    <property type="entry name" value="FAD-linked_Oxase-like_C"/>
</dbReference>
<dbReference type="Gene3D" id="3.30.465.10">
    <property type="match status" value="1"/>
</dbReference>
<comment type="caution">
    <text evidence="6">The sequence shown here is derived from an EMBL/GenBank/DDBJ whole genome shotgun (WGS) entry which is preliminary data.</text>
</comment>
<accession>A0ABT2EMJ4</accession>
<dbReference type="Pfam" id="PF01565">
    <property type="entry name" value="FAD_binding_4"/>
    <property type="match status" value="1"/>
</dbReference>
<dbReference type="RefSeq" id="WP_259094947.1">
    <property type="nucleotide sequence ID" value="NZ_CP130454.1"/>
</dbReference>
<keyword evidence="2" id="KW-0285">Flavoprotein</keyword>
<evidence type="ECO:0000259" key="5">
    <source>
        <dbReference type="PROSITE" id="PS51387"/>
    </source>
</evidence>
<dbReference type="InterPro" id="IPR036318">
    <property type="entry name" value="FAD-bd_PCMH-like_sf"/>
</dbReference>
<evidence type="ECO:0000256" key="2">
    <source>
        <dbReference type="ARBA" id="ARBA00022630"/>
    </source>
</evidence>
<dbReference type="Proteomes" id="UP001204798">
    <property type="component" value="Unassembled WGS sequence"/>
</dbReference>
<keyword evidence="3" id="KW-0274">FAD</keyword>
<keyword evidence="4" id="KW-0560">Oxidoreductase</keyword>
<keyword evidence="7" id="KW-1185">Reference proteome</keyword>
<feature type="domain" description="FAD-binding PCMH-type" evidence="5">
    <location>
        <begin position="13"/>
        <end position="192"/>
    </location>
</feature>
<organism evidence="6 7">
    <name type="scientific">Candidatus Fervidibacter sacchari</name>
    <dbReference type="NCBI Taxonomy" id="1448929"/>
    <lineage>
        <taxon>Bacteria</taxon>
        <taxon>Candidatus Fervidibacterota</taxon>
        <taxon>Candidatus Fervidibacter</taxon>
    </lineage>
</organism>
<dbReference type="PROSITE" id="PS51387">
    <property type="entry name" value="FAD_PCMH"/>
    <property type="match status" value="1"/>
</dbReference>
<reference evidence="6 7" key="1">
    <citation type="submission" date="2022-08" db="EMBL/GenBank/DDBJ databases">
        <title>Bacterial and archaeal communities from various locations to study Microbial Dark Matter (Phase II).</title>
        <authorList>
            <person name="Stepanauskas R."/>
        </authorList>
    </citation>
    <scope>NUCLEOTIDE SEQUENCE [LARGE SCALE GENOMIC DNA]</scope>
    <source>
        <strain evidence="6 7">PD1</strain>
    </source>
</reference>
<dbReference type="InterPro" id="IPR004113">
    <property type="entry name" value="FAD-bd_oxidored_4_C"/>
</dbReference>
<protein>
    <submittedName>
        <fullName evidence="6">Glycolate oxidase FAD binding subunit</fullName>
    </submittedName>
</protein>
<dbReference type="Pfam" id="PF02913">
    <property type="entry name" value="FAD-oxidase_C"/>
    <property type="match status" value="1"/>
</dbReference>
<comment type="cofactor">
    <cofactor evidence="1">
        <name>FAD</name>
        <dbReference type="ChEBI" id="CHEBI:57692"/>
    </cofactor>
</comment>
<dbReference type="EMBL" id="JANUCP010000002">
    <property type="protein sequence ID" value="MCS3918894.1"/>
    <property type="molecule type" value="Genomic_DNA"/>
</dbReference>
<name>A0ABT2EMJ4_9BACT</name>
<dbReference type="InterPro" id="IPR016169">
    <property type="entry name" value="FAD-bd_PCMH_sub2"/>
</dbReference>
<dbReference type="InterPro" id="IPR016171">
    <property type="entry name" value="Vanillyl_alc_oxidase_C-sub2"/>
</dbReference>
<dbReference type="InterPro" id="IPR016166">
    <property type="entry name" value="FAD-bd_PCMH"/>
</dbReference>
<dbReference type="PANTHER" id="PTHR11748">
    <property type="entry name" value="D-LACTATE DEHYDROGENASE"/>
    <property type="match status" value="1"/>
</dbReference>
<dbReference type="SUPFAM" id="SSF56176">
    <property type="entry name" value="FAD-binding/transporter-associated domain-like"/>
    <property type="match status" value="1"/>
</dbReference>
<evidence type="ECO:0000256" key="3">
    <source>
        <dbReference type="ARBA" id="ARBA00022827"/>
    </source>
</evidence>
<evidence type="ECO:0000313" key="7">
    <source>
        <dbReference type="Proteomes" id="UP001204798"/>
    </source>
</evidence>
<sequence length="427" mass="46329">MSEALSPETLAVDGKVPKEVWKVETEEQVSEALQTAHSNSLAVIPLGSGTKRHIGFPPTRYDAALALRSLQGIVEYSPDDLVVIVRAGTTLAELQKVLSERNQFLPIDPPFPEQATIGGIVASAMAGPIRCLYGAVREHLLGVKVAQPDGTITRFGGKVVKNVAGYDVTKLYVGSFGTLGVIVEAAFKVLPLPEKQVTLPLWSEKLEAIEDFLSRLVLSDISPAFAELLNSTMMEHIGLAELLTQGEPYCLLLGFDGFKEELDWWLAESQRLAAETGLKAGPAIWDEAETELRAKVRDAHAGEGAALVLKGLVPSSEVCDFVQLVQEFLGEQAGIIAHSLNGVTRMMASQLPDKEPTDLIQTLLNWAVQKGGNLVVEKAPVEWKAKLPVWGHQTEAWQLMKRLKETLDPLNILSPGRMFASEVSADG</sequence>
<evidence type="ECO:0000256" key="1">
    <source>
        <dbReference type="ARBA" id="ARBA00001974"/>
    </source>
</evidence>
<dbReference type="InterPro" id="IPR006094">
    <property type="entry name" value="Oxid_FAD_bind_N"/>
</dbReference>
<evidence type="ECO:0000313" key="6">
    <source>
        <dbReference type="EMBL" id="MCS3918894.1"/>
    </source>
</evidence>